<feature type="region of interest" description="Disordered" evidence="1">
    <location>
        <begin position="1"/>
        <end position="78"/>
    </location>
</feature>
<organism evidence="2 3">
    <name type="scientific">Candidatus Curtissbacteria bacterium RIFCSPLOWO2_01_FULL_37_9</name>
    <dbReference type="NCBI Taxonomy" id="1797724"/>
    <lineage>
        <taxon>Bacteria</taxon>
        <taxon>Candidatus Curtissiibacteriota</taxon>
    </lineage>
</organism>
<dbReference type="EMBL" id="MFBN01000026">
    <property type="protein sequence ID" value="OGD95129.1"/>
    <property type="molecule type" value="Genomic_DNA"/>
</dbReference>
<dbReference type="AlphaFoldDB" id="A0A1F5GTG8"/>
<proteinExistence type="predicted"/>
<accession>A0A1F5GTG8</accession>
<dbReference type="Proteomes" id="UP000178336">
    <property type="component" value="Unassembled WGS sequence"/>
</dbReference>
<protein>
    <submittedName>
        <fullName evidence="2">Uncharacterized protein</fullName>
    </submittedName>
</protein>
<name>A0A1F5GTG8_9BACT</name>
<evidence type="ECO:0000256" key="1">
    <source>
        <dbReference type="SAM" id="MobiDB-lite"/>
    </source>
</evidence>
<comment type="caution">
    <text evidence="2">The sequence shown here is derived from an EMBL/GenBank/DDBJ whole genome shotgun (WGS) entry which is preliminary data.</text>
</comment>
<evidence type="ECO:0000313" key="3">
    <source>
        <dbReference type="Proteomes" id="UP000178336"/>
    </source>
</evidence>
<dbReference type="STRING" id="1797724.A3A48_00885"/>
<reference evidence="2 3" key="1">
    <citation type="journal article" date="2016" name="Nat. Commun.">
        <title>Thousands of microbial genomes shed light on interconnected biogeochemical processes in an aquifer system.</title>
        <authorList>
            <person name="Anantharaman K."/>
            <person name="Brown C.T."/>
            <person name="Hug L.A."/>
            <person name="Sharon I."/>
            <person name="Castelle C.J."/>
            <person name="Probst A.J."/>
            <person name="Thomas B.C."/>
            <person name="Singh A."/>
            <person name="Wilkins M.J."/>
            <person name="Karaoz U."/>
            <person name="Brodie E.L."/>
            <person name="Williams K.H."/>
            <person name="Hubbard S.S."/>
            <person name="Banfield J.F."/>
        </authorList>
    </citation>
    <scope>NUCLEOTIDE SEQUENCE [LARGE SCALE GENOMIC DNA]</scope>
</reference>
<gene>
    <name evidence="2" type="ORF">A3A48_00885</name>
</gene>
<evidence type="ECO:0000313" key="2">
    <source>
        <dbReference type="EMBL" id="OGD95129.1"/>
    </source>
</evidence>
<feature type="compositionally biased region" description="Basic and acidic residues" evidence="1">
    <location>
        <begin position="10"/>
        <end position="52"/>
    </location>
</feature>
<sequence length="1123" mass="128350">MSEGESIQGRGHENHPPTRSTADKEATKAHQQETRKKPEAGQHLRDIERAQKAAEVSAQKTAGAVADSSRNIERESEITESVEVVETTLPIVKSPEPLATLPREEVITKLKEAKIDLVVPDDWDGLKEWGREEILAKSGVVNEVEPEIKEKEIEGRGYLYWQKDRITKQVYGFSKDLTRDEAKAVLASFGIKETLPISWNRQSLETKKYWLVERGVEPLVAVLKVEGGMVVDDSDLFRLSPKQTERIFDFNPPENWSRLTYNERFPILLSQSIIPAISGAGPQKPEWDDVMLLNPDYTNTKPVGPGNPRQIPNPEATARQNLPTIIERKIQLINEVLVSTAPDSDWNELNLRQIDLVDYMIGGAFENYPLLKLQLDEIQKLRRTYYARGDRLEILKFDGVMNPGFMGALETKLSQLHLEFQDRFTGYPTDFRREYFGDLINLTADRLTSVEGGFYTEDAVTAELLGKAAQGPKELPENLKGMREWYVLAVKLPHLRRILEEHRDIANITDPDEFSAAIRRGMMRADSTGMSGAELSNYYQRISALVNKFPANNWKDMEKRNALQAEIQAALLEAELFILTQSDEANPEKMTPILARIQNESAEKGINSLQIGFRRFRMTDLNGNAILGDDKNPIYEDEVIKKPYDFNLKSDILNILNYELAEEQLLYREIENAQRERRPLNVALFTARRIQAPMSLSKDDIEKWREENTILGATNRVYEFGPPGARRKHAKGLTYIERQHMLMHKRIRKHLLEVRGMKPDQVRNMEIIIRAANLSAFRYKLSFGMSEYDGIEIYGPEGKGKPTYTIISPRVPLFGRHADNPFKFFRNELRGRPLETNRALEESKPFGYMVPSARVQVREASTMFLNPDDSPKIYDVVGLNARWSLSLAANATVYDAHKALTKIIMKKFNKTEMASSPIAMAELIDNGNVRFGYKAVTPADVANLIDYEEEVREMSRYHYWDVFNDRAGVIKEYEAMQDYLKMPSFENLIKLYTTAHFSGRPVRIWDNVEDAVEAQHKIEQKVKKWFNAKNKGTAYETYTLIKETVSRGILDPEKEEVLHRKLLGIGPLPGIGPVRTIRFLAEFIDGQIARRWVKSLPTSIIAGFWDLISGIFKYSVGEFAPSR</sequence>